<sequence length="167" mass="18239">MSTTKRKGEFTGRHMLAIMVVFFGVVIAVNLTMAFMARKSWTGTVVDNTYVASQEFNTRVAEGRAQAALGWDSDLAIRDGVLTYHLTDAAGEAVITPADTATASFRHAAYEADDRSAVLVRQPDGTFSAPVDLPDGQWIVEITTEVRGLDHPYRDAQRIVMADGVMK</sequence>
<keyword evidence="1" id="KW-0472">Membrane</keyword>
<evidence type="ECO:0000256" key="1">
    <source>
        <dbReference type="SAM" id="Phobius"/>
    </source>
</evidence>
<dbReference type="Proteomes" id="UP000192455">
    <property type="component" value="Unassembled WGS sequence"/>
</dbReference>
<keyword evidence="1" id="KW-1133">Transmembrane helix</keyword>
<organism evidence="2 3">
    <name type="scientific">Pontibaca methylaminivorans</name>
    <dbReference type="NCBI Taxonomy" id="515897"/>
    <lineage>
        <taxon>Bacteria</taxon>
        <taxon>Pseudomonadati</taxon>
        <taxon>Pseudomonadota</taxon>
        <taxon>Alphaproteobacteria</taxon>
        <taxon>Rhodobacterales</taxon>
        <taxon>Roseobacteraceae</taxon>
        <taxon>Pontibaca</taxon>
    </lineage>
</organism>
<feature type="transmembrane region" description="Helical" evidence="1">
    <location>
        <begin position="15"/>
        <end position="35"/>
    </location>
</feature>
<accession>A0A1R3WEV7</accession>
<protein>
    <submittedName>
        <fullName evidence="2">Nitrogen fixation protein FixH</fullName>
    </submittedName>
</protein>
<dbReference type="Pfam" id="PF05751">
    <property type="entry name" value="FixH"/>
    <property type="match status" value="1"/>
</dbReference>
<dbReference type="InterPro" id="IPR008620">
    <property type="entry name" value="FixH"/>
</dbReference>
<dbReference type="OrthoDB" id="1495896at2"/>
<gene>
    <name evidence="2" type="ORF">SAMN05421849_0564</name>
</gene>
<keyword evidence="3" id="KW-1185">Reference proteome</keyword>
<evidence type="ECO:0000313" key="3">
    <source>
        <dbReference type="Proteomes" id="UP000192455"/>
    </source>
</evidence>
<reference evidence="2 3" key="1">
    <citation type="submission" date="2017-01" db="EMBL/GenBank/DDBJ databases">
        <authorList>
            <person name="Mah S.A."/>
            <person name="Swanson W.J."/>
            <person name="Moy G.W."/>
            <person name="Vacquier V.D."/>
        </authorList>
    </citation>
    <scope>NUCLEOTIDE SEQUENCE [LARGE SCALE GENOMIC DNA]</scope>
    <source>
        <strain evidence="2 3">DSM 21219</strain>
    </source>
</reference>
<dbReference type="InterPro" id="IPR018037">
    <property type="entry name" value="FixH_proteobacterial"/>
</dbReference>
<dbReference type="EMBL" id="FTPS01000001">
    <property type="protein sequence ID" value="SIT76649.1"/>
    <property type="molecule type" value="Genomic_DNA"/>
</dbReference>
<keyword evidence="1" id="KW-0812">Transmembrane</keyword>
<evidence type="ECO:0000313" key="2">
    <source>
        <dbReference type="EMBL" id="SIT76649.1"/>
    </source>
</evidence>
<dbReference type="RefSeq" id="WP_076647080.1">
    <property type="nucleotide sequence ID" value="NZ_FTPS01000001.1"/>
</dbReference>
<name>A0A1R3WEV7_9RHOB</name>
<dbReference type="PIRSF" id="PIRSF011386">
    <property type="entry name" value="FixH"/>
    <property type="match status" value="1"/>
</dbReference>
<dbReference type="STRING" id="515897.SAMN05421849_0564"/>
<proteinExistence type="predicted"/>
<dbReference type="AlphaFoldDB" id="A0A1R3WEV7"/>